<evidence type="ECO:0000256" key="2">
    <source>
        <dbReference type="ARBA" id="ARBA00022801"/>
    </source>
</evidence>
<comment type="caution">
    <text evidence="3">The sequence shown here is derived from an EMBL/GenBank/DDBJ whole genome shotgun (WGS) entry which is preliminary data.</text>
</comment>
<name>A0A8J7HM61_9CYAN</name>
<sequence length="149" mass="17483">MQPFKTLLRVRHYEMDALGHVNNAVYQNYLEQAAIEHSEHLGVNFDFYRELGGVFVMRRVEIEYLRPSVAGDTLEVTTWLKQMRGTRAFRCYEIRKQNQDDLLVTAEALWVWVDTKTMRPRPIPNVMLDKFLDIQTSNSADFAVKPFNV</sequence>
<accession>A0A8J7HM61</accession>
<gene>
    <name evidence="3" type="ORF">I8751_24705</name>
</gene>
<dbReference type="PANTHER" id="PTHR31793:SF27">
    <property type="entry name" value="NOVEL THIOESTERASE SUPERFAMILY DOMAIN AND SAPOSIN A-TYPE DOMAIN CONTAINING PROTEIN (0610012H03RIK)"/>
    <property type="match status" value="1"/>
</dbReference>
<dbReference type="NCBIfam" id="TIGR00051">
    <property type="entry name" value="YbgC/FadM family acyl-CoA thioesterase"/>
    <property type="match status" value="1"/>
</dbReference>
<dbReference type="PANTHER" id="PTHR31793">
    <property type="entry name" value="4-HYDROXYBENZOYL-COA THIOESTERASE FAMILY MEMBER"/>
    <property type="match status" value="1"/>
</dbReference>
<evidence type="ECO:0000313" key="3">
    <source>
        <dbReference type="EMBL" id="MBH8555486.1"/>
    </source>
</evidence>
<dbReference type="InterPro" id="IPR006684">
    <property type="entry name" value="YbgC/YbaW"/>
</dbReference>
<dbReference type="SUPFAM" id="SSF54637">
    <property type="entry name" value="Thioesterase/thiol ester dehydrase-isomerase"/>
    <property type="match status" value="1"/>
</dbReference>
<dbReference type="CDD" id="cd00586">
    <property type="entry name" value="4HBT"/>
    <property type="match status" value="1"/>
</dbReference>
<dbReference type="InterPro" id="IPR029069">
    <property type="entry name" value="HotDog_dom_sf"/>
</dbReference>
<dbReference type="PIRSF" id="PIRSF003230">
    <property type="entry name" value="YbgC"/>
    <property type="match status" value="1"/>
</dbReference>
<dbReference type="AlphaFoldDB" id="A0A8J7HM61"/>
<dbReference type="Pfam" id="PF13279">
    <property type="entry name" value="4HBT_2"/>
    <property type="match status" value="1"/>
</dbReference>
<keyword evidence="2" id="KW-0378">Hydrolase</keyword>
<dbReference type="Proteomes" id="UP000599391">
    <property type="component" value="Unassembled WGS sequence"/>
</dbReference>
<keyword evidence="4" id="KW-1185">Reference proteome</keyword>
<dbReference type="EMBL" id="JAECZB010000095">
    <property type="protein sequence ID" value="MBH8555486.1"/>
    <property type="molecule type" value="Genomic_DNA"/>
</dbReference>
<dbReference type="Gene3D" id="3.10.129.10">
    <property type="entry name" value="Hotdog Thioesterase"/>
    <property type="match status" value="1"/>
</dbReference>
<protein>
    <submittedName>
        <fullName evidence="3">Acyl-CoA thioesterase</fullName>
    </submittedName>
</protein>
<dbReference type="InterPro" id="IPR050563">
    <property type="entry name" value="4-hydroxybenzoyl-CoA_TE"/>
</dbReference>
<dbReference type="GO" id="GO:0047617">
    <property type="term" value="F:fatty acyl-CoA hydrolase activity"/>
    <property type="evidence" value="ECO:0007669"/>
    <property type="project" value="TreeGrafter"/>
</dbReference>
<evidence type="ECO:0000313" key="4">
    <source>
        <dbReference type="Proteomes" id="UP000599391"/>
    </source>
</evidence>
<comment type="similarity">
    <text evidence="1">Belongs to the 4-hydroxybenzoyl-CoA thioesterase family.</text>
</comment>
<reference evidence="3 4" key="1">
    <citation type="journal article" date="2021" name="Int. J. Syst. Evol. Microbiol.">
        <title>Amazonocrinis nigriterrae gen. nov., sp. nov., Atlanticothrix silvestris gen. nov., sp. nov. and Dendronalium phyllosphericum gen. nov., sp. nov., nostocacean cyanobacteria from Brazilian environments.</title>
        <authorList>
            <person name="Alvarenga D.O."/>
            <person name="Andreote A.P.D."/>
            <person name="Branco L.H.Z."/>
            <person name="Delbaje E."/>
            <person name="Cruz R.B."/>
            <person name="Varani A.M."/>
            <person name="Fiore M.F."/>
        </authorList>
    </citation>
    <scope>NUCLEOTIDE SEQUENCE [LARGE SCALE GENOMIC DNA]</scope>
    <source>
        <strain evidence="3 4">CENA357</strain>
    </source>
</reference>
<proteinExistence type="inferred from homology"/>
<dbReference type="RefSeq" id="WP_214441703.1">
    <property type="nucleotide sequence ID" value="NZ_JAECZB010000095.1"/>
</dbReference>
<evidence type="ECO:0000256" key="1">
    <source>
        <dbReference type="ARBA" id="ARBA00005953"/>
    </source>
</evidence>
<organism evidence="3 4">
    <name type="scientific">Atlanticothrix silvestris CENA357</name>
    <dbReference type="NCBI Taxonomy" id="1725252"/>
    <lineage>
        <taxon>Bacteria</taxon>
        <taxon>Bacillati</taxon>
        <taxon>Cyanobacteriota</taxon>
        <taxon>Cyanophyceae</taxon>
        <taxon>Nostocales</taxon>
        <taxon>Nodulariaceae</taxon>
        <taxon>Atlanticothrix</taxon>
        <taxon>Atlanticothrix silvestris</taxon>
    </lineage>
</organism>